<keyword evidence="2" id="KW-1185">Reference proteome</keyword>
<dbReference type="Proteomes" id="UP000235965">
    <property type="component" value="Unassembled WGS sequence"/>
</dbReference>
<reference evidence="1 2" key="1">
    <citation type="submission" date="2017-12" db="EMBL/GenBank/DDBJ databases">
        <title>Hemimetabolous genomes reveal molecular basis of termite eusociality.</title>
        <authorList>
            <person name="Harrison M.C."/>
            <person name="Jongepier E."/>
            <person name="Robertson H.M."/>
            <person name="Arning N."/>
            <person name="Bitard-Feildel T."/>
            <person name="Chao H."/>
            <person name="Childers C.P."/>
            <person name="Dinh H."/>
            <person name="Doddapaneni H."/>
            <person name="Dugan S."/>
            <person name="Gowin J."/>
            <person name="Greiner C."/>
            <person name="Han Y."/>
            <person name="Hu H."/>
            <person name="Hughes D.S.T."/>
            <person name="Huylmans A.-K."/>
            <person name="Kemena C."/>
            <person name="Kremer L.P.M."/>
            <person name="Lee S.L."/>
            <person name="Lopez-Ezquerra A."/>
            <person name="Mallet L."/>
            <person name="Monroy-Kuhn J.M."/>
            <person name="Moser A."/>
            <person name="Murali S.C."/>
            <person name="Muzny D.M."/>
            <person name="Otani S."/>
            <person name="Piulachs M.-D."/>
            <person name="Poelchau M."/>
            <person name="Qu J."/>
            <person name="Schaub F."/>
            <person name="Wada-Katsumata A."/>
            <person name="Worley K.C."/>
            <person name="Xie Q."/>
            <person name="Ylla G."/>
            <person name="Poulsen M."/>
            <person name="Gibbs R.A."/>
            <person name="Schal C."/>
            <person name="Richards S."/>
            <person name="Belles X."/>
            <person name="Korb J."/>
            <person name="Bornberg-Bauer E."/>
        </authorList>
    </citation>
    <scope>NUCLEOTIDE SEQUENCE [LARGE SCALE GENOMIC DNA]</scope>
    <source>
        <tissue evidence="1">Whole body</tissue>
    </source>
</reference>
<dbReference type="AlphaFoldDB" id="A0A2J7QE36"/>
<proteinExistence type="predicted"/>
<comment type="caution">
    <text evidence="1">The sequence shown here is derived from an EMBL/GenBank/DDBJ whole genome shotgun (WGS) entry which is preliminary data.</text>
</comment>
<name>A0A2J7QE36_9NEOP</name>
<protein>
    <submittedName>
        <fullName evidence="1">Uncharacterized protein</fullName>
    </submittedName>
</protein>
<evidence type="ECO:0000313" key="2">
    <source>
        <dbReference type="Proteomes" id="UP000235965"/>
    </source>
</evidence>
<dbReference type="EMBL" id="NEVH01015333">
    <property type="protein sequence ID" value="PNF26848.1"/>
    <property type="molecule type" value="Genomic_DNA"/>
</dbReference>
<dbReference type="InterPro" id="IPR027417">
    <property type="entry name" value="P-loop_NTPase"/>
</dbReference>
<dbReference type="Gene3D" id="3.40.50.300">
    <property type="entry name" value="P-loop containing nucleotide triphosphate hydrolases"/>
    <property type="match status" value="1"/>
</dbReference>
<dbReference type="OrthoDB" id="10041966at2759"/>
<evidence type="ECO:0000313" key="1">
    <source>
        <dbReference type="EMBL" id="PNF26848.1"/>
    </source>
</evidence>
<gene>
    <name evidence="1" type="ORF">B7P43_G16836</name>
</gene>
<accession>A0A2J7QE36</accession>
<dbReference type="InParanoid" id="A0A2J7QE36"/>
<sequence>MPLPGSFLVFQDSFFLPVDSQQHTLIPALNHFNWEIMTSLDMEKMHALTENCLFSNKIKMADGCGDKQISGVHILIFNDEKLGDLCHCKYFLTLTRKQCRGRRRKKMLDDLGDRRGYCHLKEKALDCIKWRNCFGRDCGPVI</sequence>
<organism evidence="1 2">
    <name type="scientific">Cryptotermes secundus</name>
    <dbReference type="NCBI Taxonomy" id="105785"/>
    <lineage>
        <taxon>Eukaryota</taxon>
        <taxon>Metazoa</taxon>
        <taxon>Ecdysozoa</taxon>
        <taxon>Arthropoda</taxon>
        <taxon>Hexapoda</taxon>
        <taxon>Insecta</taxon>
        <taxon>Pterygota</taxon>
        <taxon>Neoptera</taxon>
        <taxon>Polyneoptera</taxon>
        <taxon>Dictyoptera</taxon>
        <taxon>Blattodea</taxon>
        <taxon>Blattoidea</taxon>
        <taxon>Termitoidae</taxon>
        <taxon>Kalotermitidae</taxon>
        <taxon>Cryptotermitinae</taxon>
        <taxon>Cryptotermes</taxon>
    </lineage>
</organism>